<evidence type="ECO:0000313" key="3">
    <source>
        <dbReference type="Proteomes" id="UP000825935"/>
    </source>
</evidence>
<comment type="caution">
    <text evidence="2">The sequence shown here is derived from an EMBL/GenBank/DDBJ whole genome shotgun (WGS) entry which is preliminary data.</text>
</comment>
<sequence length="349" mass="39791">MGPFSAPTGQKPTSITEQRKASFCSRRRKASTDSDGYECFGSVLWDFKSENEVERPLSHRQPYKRRKYVDGDDYDTDERLKYGGSANERIGASRSAATDLHLISSSISIHEKNGSCSGQYRRVSTDRDGYERFHSGASTDSRIHKPLVSDSECRNYEVARPRSHSEAYRRSTSFARVVHESYVDGGNDDISPELVELIGLTSQESRAWERMIILTDSELETLINNLNIFLAENMKDNKAAKVKALLEWRRWRGDFGTVVSCDDEVEQVLLNISDVQALPWDPQTWTKEMLLSFPRPDLQLECLLRVIRYDGEQTKMELVEKLLLCGSESSSMRSCNTFQILEEQSKADI</sequence>
<accession>A0A8T2TSD9</accession>
<evidence type="ECO:0000313" key="2">
    <source>
        <dbReference type="EMBL" id="KAH7426317.1"/>
    </source>
</evidence>
<name>A0A8T2TSD9_CERRI</name>
<evidence type="ECO:0000256" key="1">
    <source>
        <dbReference type="SAM" id="MobiDB-lite"/>
    </source>
</evidence>
<reference evidence="2" key="1">
    <citation type="submission" date="2021-08" db="EMBL/GenBank/DDBJ databases">
        <title>WGS assembly of Ceratopteris richardii.</title>
        <authorList>
            <person name="Marchant D.B."/>
            <person name="Chen G."/>
            <person name="Jenkins J."/>
            <person name="Shu S."/>
            <person name="Leebens-Mack J."/>
            <person name="Grimwood J."/>
            <person name="Schmutz J."/>
            <person name="Soltis P."/>
            <person name="Soltis D."/>
            <person name="Chen Z.-H."/>
        </authorList>
    </citation>
    <scope>NUCLEOTIDE SEQUENCE</scope>
    <source>
        <strain evidence="2">Whitten #5841</strain>
        <tissue evidence="2">Leaf</tissue>
    </source>
</reference>
<keyword evidence="3" id="KW-1185">Reference proteome</keyword>
<dbReference type="EMBL" id="CM035416">
    <property type="protein sequence ID" value="KAH7426317.1"/>
    <property type="molecule type" value="Genomic_DNA"/>
</dbReference>
<gene>
    <name evidence="2" type="ORF">KP509_11G095300</name>
</gene>
<proteinExistence type="predicted"/>
<protein>
    <submittedName>
        <fullName evidence="2">Uncharacterized protein</fullName>
    </submittedName>
</protein>
<organism evidence="2 3">
    <name type="scientific">Ceratopteris richardii</name>
    <name type="common">Triangle waterfern</name>
    <dbReference type="NCBI Taxonomy" id="49495"/>
    <lineage>
        <taxon>Eukaryota</taxon>
        <taxon>Viridiplantae</taxon>
        <taxon>Streptophyta</taxon>
        <taxon>Embryophyta</taxon>
        <taxon>Tracheophyta</taxon>
        <taxon>Polypodiopsida</taxon>
        <taxon>Polypodiidae</taxon>
        <taxon>Polypodiales</taxon>
        <taxon>Pteridineae</taxon>
        <taxon>Pteridaceae</taxon>
        <taxon>Parkerioideae</taxon>
        <taxon>Ceratopteris</taxon>
    </lineage>
</organism>
<dbReference type="Proteomes" id="UP000825935">
    <property type="component" value="Chromosome 11"/>
</dbReference>
<feature type="compositionally biased region" description="Polar residues" evidence="1">
    <location>
        <begin position="7"/>
        <end position="16"/>
    </location>
</feature>
<dbReference type="OrthoDB" id="1935077at2759"/>
<feature type="region of interest" description="Disordered" evidence="1">
    <location>
        <begin position="1"/>
        <end position="34"/>
    </location>
</feature>
<dbReference type="AlphaFoldDB" id="A0A8T2TSD9"/>